<keyword evidence="1" id="KW-0175">Coiled coil</keyword>
<dbReference type="EMBL" id="CAUYUJ010015416">
    <property type="protein sequence ID" value="CAK0853687.1"/>
    <property type="molecule type" value="Genomic_DNA"/>
</dbReference>
<reference evidence="3" key="1">
    <citation type="submission" date="2023-10" db="EMBL/GenBank/DDBJ databases">
        <authorList>
            <person name="Chen Y."/>
            <person name="Shah S."/>
            <person name="Dougan E. K."/>
            <person name="Thang M."/>
            <person name="Chan C."/>
        </authorList>
    </citation>
    <scope>NUCLEOTIDE SEQUENCE [LARGE SCALE GENOMIC DNA]</scope>
</reference>
<accession>A0ABN9U554</accession>
<feature type="compositionally biased region" description="Low complexity" evidence="2">
    <location>
        <begin position="1"/>
        <end position="10"/>
    </location>
</feature>
<feature type="compositionally biased region" description="Basic residues" evidence="2">
    <location>
        <begin position="22"/>
        <end position="38"/>
    </location>
</feature>
<evidence type="ECO:0000313" key="3">
    <source>
        <dbReference type="EMBL" id="CAK0853687.1"/>
    </source>
</evidence>
<name>A0ABN9U554_9DINO</name>
<evidence type="ECO:0000256" key="1">
    <source>
        <dbReference type="SAM" id="Coils"/>
    </source>
</evidence>
<protein>
    <submittedName>
        <fullName evidence="3">Uncharacterized protein</fullName>
    </submittedName>
</protein>
<evidence type="ECO:0000256" key="2">
    <source>
        <dbReference type="SAM" id="MobiDB-lite"/>
    </source>
</evidence>
<feature type="region of interest" description="Disordered" evidence="2">
    <location>
        <begin position="1"/>
        <end position="82"/>
    </location>
</feature>
<feature type="compositionally biased region" description="Low complexity" evidence="2">
    <location>
        <begin position="54"/>
        <end position="75"/>
    </location>
</feature>
<feature type="coiled-coil region" evidence="1">
    <location>
        <begin position="115"/>
        <end position="142"/>
    </location>
</feature>
<comment type="caution">
    <text evidence="3">The sequence shown here is derived from an EMBL/GenBank/DDBJ whole genome shotgun (WGS) entry which is preliminary data.</text>
</comment>
<sequence length="311" mass="33383">MPLDAATAARPARDARGSPPRPPRRSRHRRCRWARPRRAPSTAAGRTTRRSRARGPPSSARSGRRTPSGPRGSASWPTCTGPARWESRAVDASSPEELRAAQGRISACLRLAADADAIGDELSEAEVRLRELSRLAADAERARRGCCRRLCCCCCDLCAGTPAENEEAAALLPRDGGERHGQGGEVPSSKARAKAGAVDGILGPGTKCRYHSATWGTYISTEVTCFNPEDGTYDLLVRRHAKVANICPDPSVTESWPPGTPVEYQSSSSHGRLPAVVRSYNPPTAGGSDGTYNLDIRENAPADRIRLRLPS</sequence>
<organism evidence="3 4">
    <name type="scientific">Prorocentrum cordatum</name>
    <dbReference type="NCBI Taxonomy" id="2364126"/>
    <lineage>
        <taxon>Eukaryota</taxon>
        <taxon>Sar</taxon>
        <taxon>Alveolata</taxon>
        <taxon>Dinophyceae</taxon>
        <taxon>Prorocentrales</taxon>
        <taxon>Prorocentraceae</taxon>
        <taxon>Prorocentrum</taxon>
    </lineage>
</organism>
<gene>
    <name evidence="3" type="ORF">PCOR1329_LOCUS45067</name>
</gene>
<proteinExistence type="predicted"/>
<keyword evidence="4" id="KW-1185">Reference proteome</keyword>
<evidence type="ECO:0000313" key="4">
    <source>
        <dbReference type="Proteomes" id="UP001189429"/>
    </source>
</evidence>
<dbReference type="Proteomes" id="UP001189429">
    <property type="component" value="Unassembled WGS sequence"/>
</dbReference>